<evidence type="ECO:0000313" key="2">
    <source>
        <dbReference type="EMBL" id="ENX59055.1"/>
    </source>
</evidence>
<proteinExistence type="predicted"/>
<sequence length="92" mass="11176">MTLMEILFLFAFIYPLVMAWTWMVGGLWFYFKREYKQNNYPRFQNKDAALSFLVLMNKLKFEKPYGLHYKHNIQNLKLLPSMMAVQTIPQKF</sequence>
<keyword evidence="1" id="KW-0472">Membrane</keyword>
<dbReference type="AlphaFoldDB" id="N9T6P5"/>
<keyword evidence="1" id="KW-0812">Transmembrane</keyword>
<reference evidence="2 3" key="1">
    <citation type="submission" date="2013-02" db="EMBL/GenBank/DDBJ databases">
        <title>The Genome Sequence of Acinetobacter sp. CIP 70.18.</title>
        <authorList>
            <consortium name="The Broad Institute Genome Sequencing Platform"/>
            <consortium name="The Broad Institute Genome Sequencing Center for Infectious Disease"/>
            <person name="Cerqueira G."/>
            <person name="Feldgarden M."/>
            <person name="Courvalin P."/>
            <person name="Perichon B."/>
            <person name="Grillot-Courvalin C."/>
            <person name="Clermont D."/>
            <person name="Rocha E."/>
            <person name="Yoon E.-J."/>
            <person name="Nemec A."/>
            <person name="Walker B."/>
            <person name="Young S.K."/>
            <person name="Zeng Q."/>
            <person name="Gargeya S."/>
            <person name="Fitzgerald M."/>
            <person name="Haas B."/>
            <person name="Abouelleil A."/>
            <person name="Alvarado L."/>
            <person name="Arachchi H.M."/>
            <person name="Berlin A.M."/>
            <person name="Chapman S.B."/>
            <person name="Dewar J."/>
            <person name="Goldberg J."/>
            <person name="Griggs A."/>
            <person name="Gujja S."/>
            <person name="Hansen M."/>
            <person name="Howarth C."/>
            <person name="Imamovic A."/>
            <person name="Larimer J."/>
            <person name="McCowan C."/>
            <person name="Murphy C."/>
            <person name="Neiman D."/>
            <person name="Pearson M."/>
            <person name="Priest M."/>
            <person name="Roberts A."/>
            <person name="Saif S."/>
            <person name="Shea T."/>
            <person name="Sisk P."/>
            <person name="Sykes S."/>
            <person name="Wortman J."/>
            <person name="Nusbaum C."/>
            <person name="Birren B."/>
        </authorList>
    </citation>
    <scope>NUCLEOTIDE SEQUENCE [LARGE SCALE GENOMIC DNA]</scope>
    <source>
        <strain evidence="2 3">CIP 70.18</strain>
    </source>
</reference>
<dbReference type="PATRIC" id="fig|1217700.3.peg.1626"/>
<dbReference type="HOGENOM" id="CLU_2406639_0_0_6"/>
<gene>
    <name evidence="2" type="ORF">F902_01686</name>
</gene>
<keyword evidence="1" id="KW-1133">Transmembrane helix</keyword>
<evidence type="ECO:0000313" key="3">
    <source>
        <dbReference type="Proteomes" id="UP000013084"/>
    </source>
</evidence>
<feature type="transmembrane region" description="Helical" evidence="1">
    <location>
        <begin position="6"/>
        <end position="31"/>
    </location>
</feature>
<keyword evidence="3" id="KW-1185">Reference proteome</keyword>
<protein>
    <submittedName>
        <fullName evidence="2">Uncharacterized protein</fullName>
    </submittedName>
</protein>
<comment type="caution">
    <text evidence="2">The sequence shown here is derived from an EMBL/GenBank/DDBJ whole genome shotgun (WGS) entry which is preliminary data.</text>
</comment>
<dbReference type="EMBL" id="APRN01000035">
    <property type="protein sequence ID" value="ENX59055.1"/>
    <property type="molecule type" value="Genomic_DNA"/>
</dbReference>
<evidence type="ECO:0000256" key="1">
    <source>
        <dbReference type="SAM" id="Phobius"/>
    </source>
</evidence>
<organism evidence="2 3">
    <name type="scientific">Acinetobacter higginsii</name>
    <dbReference type="NCBI Taxonomy" id="70347"/>
    <lineage>
        <taxon>Bacteria</taxon>
        <taxon>Pseudomonadati</taxon>
        <taxon>Pseudomonadota</taxon>
        <taxon>Gammaproteobacteria</taxon>
        <taxon>Moraxellales</taxon>
        <taxon>Moraxellaceae</taxon>
        <taxon>Acinetobacter</taxon>
    </lineage>
</organism>
<accession>N9T6P5</accession>
<dbReference type="Proteomes" id="UP000013084">
    <property type="component" value="Unassembled WGS sequence"/>
</dbReference>
<name>N9T6P5_9GAMM</name>